<organism evidence="1 2">
    <name type="scientific">Candidatus Thermochlorobacter aerophilus</name>
    <dbReference type="NCBI Taxonomy" id="1868324"/>
    <lineage>
        <taxon>Bacteria</taxon>
        <taxon>Pseudomonadati</taxon>
        <taxon>Chlorobiota</taxon>
        <taxon>Chlorobiia</taxon>
        <taxon>Chlorobiales</taxon>
        <taxon>Candidatus Thermochlorobacteriaceae</taxon>
        <taxon>Candidatus Thermochlorobacter</taxon>
    </lineage>
</organism>
<evidence type="ECO:0000313" key="1">
    <source>
        <dbReference type="EMBL" id="RFM23013.1"/>
    </source>
</evidence>
<evidence type="ECO:0000313" key="2">
    <source>
        <dbReference type="Proteomes" id="UP000266389"/>
    </source>
</evidence>
<accession>A0A395LWH9</accession>
<reference evidence="1 2" key="1">
    <citation type="journal article" date="2011" name="ISME J.">
        <title>Community ecology of hot spring cyanobacterial mats: predominant populations and their functional potential.</title>
        <authorList>
            <person name="Klatt C.G."/>
            <person name="Wood J.M."/>
            <person name="Rusch D.B."/>
            <person name="Bateson M.M."/>
            <person name="Hamamura N."/>
            <person name="Heidelberg J.F."/>
            <person name="Grossman A.R."/>
            <person name="Bhaya D."/>
            <person name="Cohan F.M."/>
            <person name="Kuhl M."/>
            <person name="Bryant D.A."/>
            <person name="Ward D.M."/>
        </authorList>
    </citation>
    <scope>NUCLEOTIDE SEQUENCE [LARGE SCALE GENOMIC DNA]</scope>
    <source>
        <strain evidence="1">OS</strain>
    </source>
</reference>
<protein>
    <submittedName>
        <fullName evidence="1">Uncharacterized protein</fullName>
    </submittedName>
</protein>
<proteinExistence type="predicted"/>
<comment type="caution">
    <text evidence="1">The sequence shown here is derived from an EMBL/GenBank/DDBJ whole genome shotgun (WGS) entry which is preliminary data.</text>
</comment>
<name>A0A395LWH9_9BACT</name>
<sequence>MLSFSAPPCCASCEAASSEATLNEALPLLEQVHQALRAHAQCFVTLVYPSQPISRFCEDRSERFMALAAQPPLHLRCEVLLI</sequence>
<dbReference type="AlphaFoldDB" id="A0A395LWH9"/>
<dbReference type="Proteomes" id="UP000266389">
    <property type="component" value="Unassembled WGS sequence"/>
</dbReference>
<gene>
    <name evidence="1" type="ORF">D0433_13315</name>
</gene>
<dbReference type="EMBL" id="PHFL01000071">
    <property type="protein sequence ID" value="RFM23013.1"/>
    <property type="molecule type" value="Genomic_DNA"/>
</dbReference>